<dbReference type="RefSeq" id="WP_130854860.1">
    <property type="nucleotide sequence ID" value="NZ_JBHLWO010000001.1"/>
</dbReference>
<dbReference type="Pfam" id="PF04773">
    <property type="entry name" value="FecR"/>
    <property type="match status" value="1"/>
</dbReference>
<keyword evidence="4" id="KW-1185">Reference proteome</keyword>
<feature type="domain" description="FecR protein" evidence="2">
    <location>
        <begin position="121"/>
        <end position="214"/>
    </location>
</feature>
<gene>
    <name evidence="3" type="ORF">ACFFI0_02130</name>
</gene>
<evidence type="ECO:0000313" key="3">
    <source>
        <dbReference type="EMBL" id="MFC0317082.1"/>
    </source>
</evidence>
<evidence type="ECO:0000256" key="1">
    <source>
        <dbReference type="SAM" id="Phobius"/>
    </source>
</evidence>
<keyword evidence="1" id="KW-1133">Transmembrane helix</keyword>
<dbReference type="Proteomes" id="UP001589774">
    <property type="component" value="Unassembled WGS sequence"/>
</dbReference>
<sequence>MKFSVYKDLLKRYHAGESTKVERQLVDIWYDSFEEERAVAEVRPGEEEKLRVKERLRKHIDANKQEEPKLKRNKQKRLAPWLRVAAAVIMLILGITWFKPTDFGLPSRKYRTKEPIVMHFSTNSGEYKTVKLSDGSVVTLNANSSLVLKDGYGEKQRFVQLRGEAFFEIRPLADRPFWVQTDELFIQVLGTSFNVKAYDYRPKAEITVSTGRVQVSSENKGQSLLLHRGDGYIYDRANKQFRKKAVPATLAWRGGSISLAQVSFSELALCFRDVYGISLISTDATVLNHRYTLKLKYERSASQTLEIICHMLNKQYRKEANGSLNIF</sequence>
<keyword evidence="1" id="KW-0812">Transmembrane</keyword>
<accession>A0ABV6HDW5</accession>
<name>A0ABV6HDW5_9SPHI</name>
<protein>
    <submittedName>
        <fullName evidence="3">FecR family protein</fullName>
    </submittedName>
</protein>
<dbReference type="PIRSF" id="PIRSF018266">
    <property type="entry name" value="FecR"/>
    <property type="match status" value="1"/>
</dbReference>
<dbReference type="InterPro" id="IPR006860">
    <property type="entry name" value="FecR"/>
</dbReference>
<reference evidence="3 4" key="1">
    <citation type="submission" date="2024-09" db="EMBL/GenBank/DDBJ databases">
        <authorList>
            <person name="Sun Q."/>
            <person name="Mori K."/>
        </authorList>
    </citation>
    <scope>NUCLEOTIDE SEQUENCE [LARGE SCALE GENOMIC DNA]</scope>
    <source>
        <strain evidence="3 4">CCM 7765</strain>
    </source>
</reference>
<evidence type="ECO:0000313" key="4">
    <source>
        <dbReference type="Proteomes" id="UP001589774"/>
    </source>
</evidence>
<dbReference type="PANTHER" id="PTHR30273">
    <property type="entry name" value="PERIPLASMIC SIGNAL SENSOR AND SIGMA FACTOR ACTIVATOR FECR-RELATED"/>
    <property type="match status" value="1"/>
</dbReference>
<organism evidence="3 4">
    <name type="scientific">Olivibacter oleidegradans</name>
    <dbReference type="NCBI Taxonomy" id="760123"/>
    <lineage>
        <taxon>Bacteria</taxon>
        <taxon>Pseudomonadati</taxon>
        <taxon>Bacteroidota</taxon>
        <taxon>Sphingobacteriia</taxon>
        <taxon>Sphingobacteriales</taxon>
        <taxon>Sphingobacteriaceae</taxon>
        <taxon>Olivibacter</taxon>
    </lineage>
</organism>
<feature type="transmembrane region" description="Helical" evidence="1">
    <location>
        <begin position="78"/>
        <end position="98"/>
    </location>
</feature>
<dbReference type="PANTHER" id="PTHR30273:SF2">
    <property type="entry name" value="PROTEIN FECR"/>
    <property type="match status" value="1"/>
</dbReference>
<proteinExistence type="predicted"/>
<keyword evidence="1" id="KW-0472">Membrane</keyword>
<dbReference type="Gene3D" id="2.60.120.1440">
    <property type="match status" value="1"/>
</dbReference>
<dbReference type="Gene3D" id="3.55.50.30">
    <property type="match status" value="1"/>
</dbReference>
<comment type="caution">
    <text evidence="3">The sequence shown here is derived from an EMBL/GenBank/DDBJ whole genome shotgun (WGS) entry which is preliminary data.</text>
</comment>
<dbReference type="EMBL" id="JBHLWO010000001">
    <property type="protein sequence ID" value="MFC0317082.1"/>
    <property type="molecule type" value="Genomic_DNA"/>
</dbReference>
<evidence type="ECO:0000259" key="2">
    <source>
        <dbReference type="Pfam" id="PF04773"/>
    </source>
</evidence>
<dbReference type="InterPro" id="IPR012373">
    <property type="entry name" value="Ferrdict_sens_TM"/>
</dbReference>